<evidence type="ECO:0000256" key="3">
    <source>
        <dbReference type="ARBA" id="ARBA00022741"/>
    </source>
</evidence>
<comment type="similarity">
    <text evidence="1">Belongs to the ABC transporter superfamily.</text>
</comment>
<dbReference type="Pfam" id="PF08352">
    <property type="entry name" value="oligo_HPY"/>
    <property type="match status" value="1"/>
</dbReference>
<dbReference type="NCBIfam" id="TIGR01727">
    <property type="entry name" value="oligo_HPY"/>
    <property type="match status" value="1"/>
</dbReference>
<dbReference type="Proteomes" id="UP000825051">
    <property type="component" value="Chromosome"/>
</dbReference>
<accession>A0A8F9XMM2</accession>
<dbReference type="CDD" id="cd03257">
    <property type="entry name" value="ABC_NikE_OppD_transporters"/>
    <property type="match status" value="1"/>
</dbReference>
<dbReference type="InterPro" id="IPR017871">
    <property type="entry name" value="ABC_transporter-like_CS"/>
</dbReference>
<evidence type="ECO:0000259" key="5">
    <source>
        <dbReference type="PROSITE" id="PS50893"/>
    </source>
</evidence>
<sequence length="333" mass="36406">MTQPSVTTDPVLELRDVATHFPVRSRGWFHREAEILKAVDGVTLSLARGEVLGLVGESGCGKSTLARTILQLVPTTSGTVLLNGRTLTGASERELAAARREMQLVFQDPYASLNPRMTVFDALAEPLRVHQIAPRDEIPRRVADLMARVGLAPRFMQKYPHEFSGGQRQRIAIARALALNPHILIADEPVSALDVSIQAQILNLLARLCREMNLSLIFIAHDLSVVKHISDRIAVMYLGKIVELGPALDVIDRPRHPYTQALVSAIPALKSDLGPAASRIVLDGDPPSPLSPPPGCAFHPRCRYAVARCRERVPPLLPAGENRTAACIRLDEI</sequence>
<evidence type="ECO:0000256" key="2">
    <source>
        <dbReference type="ARBA" id="ARBA00022448"/>
    </source>
</evidence>
<dbReference type="GO" id="GO:0005524">
    <property type="term" value="F:ATP binding"/>
    <property type="evidence" value="ECO:0007669"/>
    <property type="project" value="UniProtKB-KW"/>
</dbReference>
<dbReference type="InterPro" id="IPR027417">
    <property type="entry name" value="P-loop_NTPase"/>
</dbReference>
<dbReference type="SMART" id="SM00382">
    <property type="entry name" value="AAA"/>
    <property type="match status" value="1"/>
</dbReference>
<keyword evidence="7" id="KW-1185">Reference proteome</keyword>
<evidence type="ECO:0000313" key="7">
    <source>
        <dbReference type="Proteomes" id="UP000825051"/>
    </source>
</evidence>
<proteinExistence type="inferred from homology"/>
<dbReference type="InterPro" id="IPR003439">
    <property type="entry name" value="ABC_transporter-like_ATP-bd"/>
</dbReference>
<dbReference type="PANTHER" id="PTHR43776">
    <property type="entry name" value="TRANSPORT ATP-BINDING PROTEIN"/>
    <property type="match status" value="1"/>
</dbReference>
<dbReference type="InterPro" id="IPR013563">
    <property type="entry name" value="Oligopep_ABC_C"/>
</dbReference>
<dbReference type="PANTHER" id="PTHR43776:SF7">
    <property type="entry name" value="D,D-DIPEPTIDE TRANSPORT ATP-BINDING PROTEIN DDPF-RELATED"/>
    <property type="match status" value="1"/>
</dbReference>
<evidence type="ECO:0000313" key="6">
    <source>
        <dbReference type="EMBL" id="QYM80396.1"/>
    </source>
</evidence>
<protein>
    <submittedName>
        <fullName evidence="6">ATP-binding cassette domain-containing protein</fullName>
    </submittedName>
</protein>
<dbReference type="Pfam" id="PF00005">
    <property type="entry name" value="ABC_tran"/>
    <property type="match status" value="1"/>
</dbReference>
<dbReference type="RefSeq" id="WP_220165529.1">
    <property type="nucleotide sequence ID" value="NZ_CP080507.1"/>
</dbReference>
<evidence type="ECO:0000256" key="4">
    <source>
        <dbReference type="ARBA" id="ARBA00022840"/>
    </source>
</evidence>
<keyword evidence="4 6" id="KW-0067">ATP-binding</keyword>
<feature type="domain" description="ABC transporter" evidence="5">
    <location>
        <begin position="12"/>
        <end position="263"/>
    </location>
</feature>
<name>A0A8F9XMM2_9BACT</name>
<organism evidence="6 7">
    <name type="scientific">Horticoccus luteus</name>
    <dbReference type="NCBI Taxonomy" id="2862869"/>
    <lineage>
        <taxon>Bacteria</taxon>
        <taxon>Pseudomonadati</taxon>
        <taxon>Verrucomicrobiota</taxon>
        <taxon>Opitutia</taxon>
        <taxon>Opitutales</taxon>
        <taxon>Opitutaceae</taxon>
        <taxon>Horticoccus</taxon>
    </lineage>
</organism>
<dbReference type="KEGG" id="ole:K0B96_07255"/>
<dbReference type="FunFam" id="3.40.50.300:FF:000016">
    <property type="entry name" value="Oligopeptide ABC transporter ATP-binding component"/>
    <property type="match status" value="1"/>
</dbReference>
<dbReference type="SUPFAM" id="SSF52540">
    <property type="entry name" value="P-loop containing nucleoside triphosphate hydrolases"/>
    <property type="match status" value="1"/>
</dbReference>
<dbReference type="InterPro" id="IPR003593">
    <property type="entry name" value="AAA+_ATPase"/>
</dbReference>
<dbReference type="GO" id="GO:0016887">
    <property type="term" value="F:ATP hydrolysis activity"/>
    <property type="evidence" value="ECO:0007669"/>
    <property type="project" value="InterPro"/>
</dbReference>
<dbReference type="PROSITE" id="PS00211">
    <property type="entry name" value="ABC_TRANSPORTER_1"/>
    <property type="match status" value="1"/>
</dbReference>
<gene>
    <name evidence="6" type="ORF">K0B96_07255</name>
</gene>
<dbReference type="EMBL" id="CP080507">
    <property type="protein sequence ID" value="QYM80396.1"/>
    <property type="molecule type" value="Genomic_DNA"/>
</dbReference>
<reference evidence="6" key="1">
    <citation type="submission" date="2021-08" db="EMBL/GenBank/DDBJ databases">
        <title>Genome of a novel bacterium of the phylum Verrucomicrobia, Oleiharenicola sp. KSB-15.</title>
        <authorList>
            <person name="Chung J.-H."/>
            <person name="Ahn J.-H."/>
            <person name="Yoon Y."/>
            <person name="Kim D.-Y."/>
            <person name="An S.-H."/>
            <person name="Park I."/>
            <person name="Yeon J."/>
        </authorList>
    </citation>
    <scope>NUCLEOTIDE SEQUENCE</scope>
    <source>
        <strain evidence="6">KSB-15</strain>
    </source>
</reference>
<dbReference type="GO" id="GO:0055085">
    <property type="term" value="P:transmembrane transport"/>
    <property type="evidence" value="ECO:0007669"/>
    <property type="project" value="UniProtKB-ARBA"/>
</dbReference>
<dbReference type="Gene3D" id="3.40.50.300">
    <property type="entry name" value="P-loop containing nucleotide triphosphate hydrolases"/>
    <property type="match status" value="1"/>
</dbReference>
<dbReference type="InterPro" id="IPR050319">
    <property type="entry name" value="ABC_transp_ATP-bind"/>
</dbReference>
<keyword evidence="2" id="KW-0813">Transport</keyword>
<dbReference type="AlphaFoldDB" id="A0A8F9XMM2"/>
<evidence type="ECO:0000256" key="1">
    <source>
        <dbReference type="ARBA" id="ARBA00005417"/>
    </source>
</evidence>
<dbReference type="PROSITE" id="PS50893">
    <property type="entry name" value="ABC_TRANSPORTER_2"/>
    <property type="match status" value="1"/>
</dbReference>
<keyword evidence="3" id="KW-0547">Nucleotide-binding</keyword>
<dbReference type="GO" id="GO:0015833">
    <property type="term" value="P:peptide transport"/>
    <property type="evidence" value="ECO:0007669"/>
    <property type="project" value="InterPro"/>
</dbReference>